<organism evidence="3 4">
    <name type="scientific">Sphagnum jensenii</name>
    <dbReference type="NCBI Taxonomy" id="128206"/>
    <lineage>
        <taxon>Eukaryota</taxon>
        <taxon>Viridiplantae</taxon>
        <taxon>Streptophyta</taxon>
        <taxon>Embryophyta</taxon>
        <taxon>Bryophyta</taxon>
        <taxon>Sphagnophytina</taxon>
        <taxon>Sphagnopsida</taxon>
        <taxon>Sphagnales</taxon>
        <taxon>Sphagnaceae</taxon>
        <taxon>Sphagnum</taxon>
    </lineage>
</organism>
<feature type="region of interest" description="Disordered" evidence="1">
    <location>
        <begin position="36"/>
        <end position="77"/>
    </location>
</feature>
<evidence type="ECO:0000313" key="3">
    <source>
        <dbReference type="EMBL" id="CAK9875116.1"/>
    </source>
</evidence>
<name>A0ABP1BHP6_9BRYO</name>
<accession>A0ABP1BHP6</accession>
<protein>
    <recommendedName>
        <fullName evidence="5">Secreted protein</fullName>
    </recommendedName>
</protein>
<sequence>MWKNAHPDSGAECAVTGLLLFLALVLSGNTVGPVAHASSASKFTGRQAARKRHTQASWLADEQKKEGKDRRWVLSSE</sequence>
<keyword evidence="2" id="KW-0732">Signal</keyword>
<dbReference type="EMBL" id="OZ023705">
    <property type="protein sequence ID" value="CAK9875116.1"/>
    <property type="molecule type" value="Genomic_DNA"/>
</dbReference>
<feature type="compositionally biased region" description="Basic and acidic residues" evidence="1">
    <location>
        <begin position="61"/>
        <end position="77"/>
    </location>
</feature>
<reference evidence="3" key="1">
    <citation type="submission" date="2024-03" db="EMBL/GenBank/DDBJ databases">
        <authorList>
            <consortium name="ELIXIR-Norway"/>
            <consortium name="Elixir Norway"/>
        </authorList>
    </citation>
    <scope>NUCLEOTIDE SEQUENCE</scope>
</reference>
<evidence type="ECO:0000256" key="1">
    <source>
        <dbReference type="SAM" id="MobiDB-lite"/>
    </source>
</evidence>
<proteinExistence type="predicted"/>
<dbReference type="Proteomes" id="UP001497522">
    <property type="component" value="Chromosome 4"/>
</dbReference>
<evidence type="ECO:0000313" key="4">
    <source>
        <dbReference type="Proteomes" id="UP001497522"/>
    </source>
</evidence>
<gene>
    <name evidence="3" type="ORF">CSSPJE1EN2_LOCUS17365</name>
</gene>
<feature type="signal peptide" evidence="2">
    <location>
        <begin position="1"/>
        <end position="27"/>
    </location>
</feature>
<feature type="chain" id="PRO_5047008006" description="Secreted protein" evidence="2">
    <location>
        <begin position="28"/>
        <end position="77"/>
    </location>
</feature>
<evidence type="ECO:0000256" key="2">
    <source>
        <dbReference type="SAM" id="SignalP"/>
    </source>
</evidence>
<evidence type="ECO:0008006" key="5">
    <source>
        <dbReference type="Google" id="ProtNLM"/>
    </source>
</evidence>
<keyword evidence="4" id="KW-1185">Reference proteome</keyword>